<sequence length="332" mass="38160">MLAYSSIMEGSSESEILNARTEVLRPEFDLIRTHTNPSGLVPCDKVKEDERISRFSNINLNGPLILHCDEKSSILEEVSINVIRDMDAYGVCVVDHFLGPELGKKVLDEVINMYSRGVFKDGQTVNARAKSDLKTIRGDQITWLDGTESHCKSIGSLISKVDTVVKQANKMANNGKMGEYVINGRTKAMVACYPAQGSHYVKHVDNPNHDGRCITAIYYLNTDWDVKRDGGLLRIFPEGWQDQVANIEPLFDRILFFWSDRRNPHEVQPSYRTRYAITLWYFDAIEREEATRKHLQQQTTQQQQQQQQHQSIPPHIHHHQLQYHNQLRKNSS</sequence>
<dbReference type="GO" id="GO:0071456">
    <property type="term" value="P:cellular response to hypoxia"/>
    <property type="evidence" value="ECO:0007669"/>
    <property type="project" value="TreeGrafter"/>
</dbReference>
<dbReference type="Proteomes" id="UP001359485">
    <property type="component" value="Unassembled WGS sequence"/>
</dbReference>
<dbReference type="GO" id="GO:0160082">
    <property type="term" value="F:hypoxia-inducible factor-proline dioxygenase activity"/>
    <property type="evidence" value="ECO:0007669"/>
    <property type="project" value="UniProtKB-EC"/>
</dbReference>
<accession>A0AAN8PWS5</accession>
<keyword evidence="15" id="KW-1185">Reference proteome</keyword>
<evidence type="ECO:0000256" key="9">
    <source>
        <dbReference type="ARBA" id="ARBA00039004"/>
    </source>
</evidence>
<dbReference type="GO" id="GO:0031418">
    <property type="term" value="F:L-ascorbic acid binding"/>
    <property type="evidence" value="ECO:0007669"/>
    <property type="project" value="UniProtKB-KW"/>
</dbReference>
<comment type="cofactor">
    <cofactor evidence="1">
        <name>L-ascorbate</name>
        <dbReference type="ChEBI" id="CHEBI:38290"/>
    </cofactor>
</comment>
<evidence type="ECO:0000256" key="8">
    <source>
        <dbReference type="ARBA" id="ARBA00023242"/>
    </source>
</evidence>
<protein>
    <recommendedName>
        <fullName evidence="9">hypoxia-inducible factor-proline dioxygenase</fullName>
        <ecNumber evidence="9">1.14.11.29</ecNumber>
    </recommendedName>
</protein>
<keyword evidence="3" id="KW-0479">Metal-binding</keyword>
<comment type="caution">
    <text evidence="14">The sequence shown here is derived from an EMBL/GenBank/DDBJ whole genome shotgun (WGS) entry which is preliminary data.</text>
</comment>
<evidence type="ECO:0000313" key="15">
    <source>
        <dbReference type="Proteomes" id="UP001359485"/>
    </source>
</evidence>
<dbReference type="Pfam" id="PF13640">
    <property type="entry name" value="2OG-FeII_Oxy_3"/>
    <property type="match status" value="1"/>
</dbReference>
<keyword evidence="8" id="KW-0539">Nucleus</keyword>
<keyword evidence="6" id="KW-0560">Oxidoreductase</keyword>
<evidence type="ECO:0000256" key="6">
    <source>
        <dbReference type="ARBA" id="ARBA00023002"/>
    </source>
</evidence>
<dbReference type="InterPro" id="IPR005123">
    <property type="entry name" value="Oxoglu/Fe-dep_dioxygenase_dom"/>
</dbReference>
<keyword evidence="7" id="KW-0408">Iron</keyword>
<evidence type="ECO:0000313" key="14">
    <source>
        <dbReference type="EMBL" id="KAK6638977.1"/>
    </source>
</evidence>
<keyword evidence="4" id="KW-0847">Vitamin C</keyword>
<dbReference type="Gene3D" id="2.60.120.620">
    <property type="entry name" value="q2cbj1_9rhob like domain"/>
    <property type="match status" value="1"/>
</dbReference>
<dbReference type="GO" id="GO:0008198">
    <property type="term" value="F:ferrous iron binding"/>
    <property type="evidence" value="ECO:0007669"/>
    <property type="project" value="TreeGrafter"/>
</dbReference>
<dbReference type="FunFam" id="2.60.120.620:FF:000005">
    <property type="entry name" value="Egl nine homolog 1"/>
    <property type="match status" value="1"/>
</dbReference>
<organism evidence="14 16">
    <name type="scientific">Polyplax serrata</name>
    <name type="common">Common mouse louse</name>
    <dbReference type="NCBI Taxonomy" id="468196"/>
    <lineage>
        <taxon>Eukaryota</taxon>
        <taxon>Metazoa</taxon>
        <taxon>Ecdysozoa</taxon>
        <taxon>Arthropoda</taxon>
        <taxon>Hexapoda</taxon>
        <taxon>Insecta</taxon>
        <taxon>Pterygota</taxon>
        <taxon>Neoptera</taxon>
        <taxon>Paraneoptera</taxon>
        <taxon>Psocodea</taxon>
        <taxon>Troctomorpha</taxon>
        <taxon>Phthiraptera</taxon>
        <taxon>Anoplura</taxon>
        <taxon>Polyplacidae</taxon>
        <taxon>Polyplax</taxon>
    </lineage>
</organism>
<dbReference type="Proteomes" id="UP001372834">
    <property type="component" value="Unassembled WGS sequence"/>
</dbReference>
<evidence type="ECO:0000259" key="12">
    <source>
        <dbReference type="PROSITE" id="PS51471"/>
    </source>
</evidence>
<evidence type="ECO:0000313" key="16">
    <source>
        <dbReference type="Proteomes" id="UP001372834"/>
    </source>
</evidence>
<evidence type="ECO:0000256" key="10">
    <source>
        <dbReference type="ARBA" id="ARBA00049134"/>
    </source>
</evidence>
<dbReference type="SMART" id="SM00702">
    <property type="entry name" value="P4Hc"/>
    <property type="match status" value="1"/>
</dbReference>
<evidence type="ECO:0000256" key="7">
    <source>
        <dbReference type="ARBA" id="ARBA00023004"/>
    </source>
</evidence>
<feature type="region of interest" description="Disordered" evidence="11">
    <location>
        <begin position="292"/>
        <end position="332"/>
    </location>
</feature>
<reference evidence="14 16" key="1">
    <citation type="submission" date="2023-10" db="EMBL/GenBank/DDBJ databases">
        <title>Genomes of two closely related lineages of the louse Polyplax serrata with different host specificities.</title>
        <authorList>
            <person name="Martinu J."/>
            <person name="Tarabai H."/>
            <person name="Stefka J."/>
            <person name="Hypsa V."/>
        </authorList>
    </citation>
    <scope>NUCLEOTIDE SEQUENCE [LARGE SCALE GENOMIC DNA]</scope>
    <source>
        <strain evidence="13">98ZLc_SE</strain>
        <strain evidence="14">HR10_N</strain>
    </source>
</reference>
<comment type="subcellular location">
    <subcellularLocation>
        <location evidence="2">Nucleus</location>
    </subcellularLocation>
</comment>
<dbReference type="EMBL" id="JAWJWF010000003">
    <property type="protein sequence ID" value="KAK6635844.1"/>
    <property type="molecule type" value="Genomic_DNA"/>
</dbReference>
<feature type="domain" description="Fe2OG dioxygenase" evidence="12">
    <location>
        <begin position="184"/>
        <end position="283"/>
    </location>
</feature>
<dbReference type="PANTHER" id="PTHR12907:SF26">
    <property type="entry name" value="HIF PROLYL HYDROXYLASE, ISOFORM C"/>
    <property type="match status" value="1"/>
</dbReference>
<evidence type="ECO:0000256" key="2">
    <source>
        <dbReference type="ARBA" id="ARBA00004123"/>
    </source>
</evidence>
<feature type="compositionally biased region" description="Polar residues" evidence="11">
    <location>
        <begin position="323"/>
        <end position="332"/>
    </location>
</feature>
<name>A0AAN8PWS5_POLSC</name>
<evidence type="ECO:0000256" key="4">
    <source>
        <dbReference type="ARBA" id="ARBA00022896"/>
    </source>
</evidence>
<dbReference type="InterPro" id="IPR006620">
    <property type="entry name" value="Pro_4_hyd_alph"/>
</dbReference>
<dbReference type="GO" id="GO:0005634">
    <property type="term" value="C:nucleus"/>
    <property type="evidence" value="ECO:0007669"/>
    <property type="project" value="UniProtKB-SubCell"/>
</dbReference>
<dbReference type="AlphaFoldDB" id="A0AAN8PWS5"/>
<dbReference type="InterPro" id="IPR051559">
    <property type="entry name" value="HIF_prolyl_hydroxylases"/>
</dbReference>
<dbReference type="PROSITE" id="PS51471">
    <property type="entry name" value="FE2OG_OXY"/>
    <property type="match status" value="1"/>
</dbReference>
<gene>
    <name evidence="14" type="ORF">RUM43_007247</name>
    <name evidence="13" type="ORF">RUM44_001098</name>
</gene>
<proteinExistence type="predicted"/>
<dbReference type="PANTHER" id="PTHR12907">
    <property type="entry name" value="EGL NINE HOMOLOG-RELATED"/>
    <property type="match status" value="1"/>
</dbReference>
<dbReference type="EC" id="1.14.11.29" evidence="9"/>
<evidence type="ECO:0000313" key="13">
    <source>
        <dbReference type="EMBL" id="KAK6635844.1"/>
    </source>
</evidence>
<evidence type="ECO:0000256" key="11">
    <source>
        <dbReference type="SAM" id="MobiDB-lite"/>
    </source>
</evidence>
<feature type="compositionally biased region" description="Low complexity" evidence="11">
    <location>
        <begin position="296"/>
        <end position="314"/>
    </location>
</feature>
<dbReference type="EMBL" id="JAWJWE010000003">
    <property type="protein sequence ID" value="KAK6638977.1"/>
    <property type="molecule type" value="Genomic_DNA"/>
</dbReference>
<evidence type="ECO:0000256" key="3">
    <source>
        <dbReference type="ARBA" id="ARBA00022723"/>
    </source>
</evidence>
<evidence type="ECO:0000256" key="1">
    <source>
        <dbReference type="ARBA" id="ARBA00001961"/>
    </source>
</evidence>
<keyword evidence="5" id="KW-0223">Dioxygenase</keyword>
<comment type="catalytic activity">
    <reaction evidence="10">
        <text>L-prolyl-[hypoxia-inducible factor alpha subunit] + 2-oxoglutarate + O2 = trans-4-hydroxy-L-prolyl-[hypoxia-inducible factor alpha subunit] + succinate + CO2</text>
        <dbReference type="Rhea" id="RHEA:48400"/>
        <dbReference type="Rhea" id="RHEA-COMP:12093"/>
        <dbReference type="Rhea" id="RHEA-COMP:12094"/>
        <dbReference type="ChEBI" id="CHEBI:15379"/>
        <dbReference type="ChEBI" id="CHEBI:16526"/>
        <dbReference type="ChEBI" id="CHEBI:16810"/>
        <dbReference type="ChEBI" id="CHEBI:30031"/>
        <dbReference type="ChEBI" id="CHEBI:50342"/>
        <dbReference type="ChEBI" id="CHEBI:61965"/>
        <dbReference type="EC" id="1.14.11.29"/>
    </reaction>
</comment>
<dbReference type="InterPro" id="IPR044862">
    <property type="entry name" value="Pro_4_hyd_alph_FE2OG_OXY"/>
</dbReference>
<evidence type="ECO:0000256" key="5">
    <source>
        <dbReference type="ARBA" id="ARBA00022964"/>
    </source>
</evidence>